<evidence type="ECO:0000313" key="2">
    <source>
        <dbReference type="EMBL" id="SFG69148.1"/>
    </source>
</evidence>
<dbReference type="Gene3D" id="3.40.630.100">
    <property type="entry name" value="Poly-gamma-glutamate hydrolase, zinc-binding motif"/>
    <property type="match status" value="1"/>
</dbReference>
<keyword evidence="3" id="KW-1185">Reference proteome</keyword>
<evidence type="ECO:0000256" key="1">
    <source>
        <dbReference type="SAM" id="Phobius"/>
    </source>
</evidence>
<feature type="transmembrane region" description="Helical" evidence="1">
    <location>
        <begin position="98"/>
        <end position="116"/>
    </location>
</feature>
<name>A0A1I2TW94_9BACI</name>
<feature type="non-terminal residue" evidence="2">
    <location>
        <position position="1"/>
    </location>
</feature>
<proteinExistence type="predicted"/>
<organism evidence="2 3">
    <name type="scientific">Halobacillus alkaliphilus</name>
    <dbReference type="NCBI Taxonomy" id="396056"/>
    <lineage>
        <taxon>Bacteria</taxon>
        <taxon>Bacillati</taxon>
        <taxon>Bacillota</taxon>
        <taxon>Bacilli</taxon>
        <taxon>Bacillales</taxon>
        <taxon>Bacillaceae</taxon>
        <taxon>Halobacillus</taxon>
    </lineage>
</organism>
<dbReference type="InterPro" id="IPR008585">
    <property type="entry name" value="Gamma_PGA_hydro"/>
</dbReference>
<evidence type="ECO:0000313" key="3">
    <source>
        <dbReference type="Proteomes" id="UP000198897"/>
    </source>
</evidence>
<keyword evidence="1" id="KW-0812">Transmembrane</keyword>
<keyword evidence="1" id="KW-1133">Transmembrane helix</keyword>
<accession>A0A1I2TW94</accession>
<gene>
    <name evidence="2" type="ORF">SAMN05216353_1871</name>
</gene>
<dbReference type="EMBL" id="FOOG01000087">
    <property type="protein sequence ID" value="SFG69148.1"/>
    <property type="molecule type" value="Genomic_DNA"/>
</dbReference>
<sequence length="344" mass="38223">TPKDTTSISRASKGGWFFRPLMNGLCLECLGNGTRRVISPPTLSHLTSRTQFISTESYTNGSFSVRSRLRFNRLQILFVRSINKLFLERVIPMFKTKLIIGAVTLAASAAAITLLLQNNSFSRSVSSVECPAEGDRFCTFTELSEVYEEGEDWEITKRESSDSRVLVSAIHGGGIEQVTSQLADVVAGEEYSFYTFKGKLTSGNFNNLHISSVNFDEPQALTMAKEASIHISIHGAEGEKKKTLVGGLNENLRSLISEHLEASGFYVKEAPEHLDGDHPKNIVNETKTGQGVQLELTRAQRKAFFENGKISYSSRNDVSNQTEAFKEYTEAIRAALKEYKEKNL</sequence>
<dbReference type="Proteomes" id="UP000198897">
    <property type="component" value="Unassembled WGS sequence"/>
</dbReference>
<dbReference type="Pfam" id="PF05908">
    <property type="entry name" value="Gamma_PGA_hydro"/>
    <property type="match status" value="1"/>
</dbReference>
<protein>
    <submittedName>
        <fullName evidence="2">Phage-related replication protein YjqB, UPF0714/DUF867 family</fullName>
    </submittedName>
</protein>
<dbReference type="InterPro" id="IPR038128">
    <property type="entry name" value="Gamma_PGA_hydro_sf"/>
</dbReference>
<reference evidence="3" key="1">
    <citation type="submission" date="2016-10" db="EMBL/GenBank/DDBJ databases">
        <authorList>
            <person name="Varghese N."/>
            <person name="Submissions S."/>
        </authorList>
    </citation>
    <scope>NUCLEOTIDE SEQUENCE [LARGE SCALE GENOMIC DNA]</scope>
    <source>
        <strain evidence="3">FP5</strain>
    </source>
</reference>
<keyword evidence="1" id="KW-0472">Membrane</keyword>
<dbReference type="AlphaFoldDB" id="A0A1I2TW94"/>